<keyword evidence="1" id="KW-0547">Nucleotide-binding</keyword>
<dbReference type="InterPro" id="IPR057596">
    <property type="entry name" value="RDRP_core"/>
</dbReference>
<feature type="domain" description="RDRP core" evidence="7">
    <location>
        <begin position="82"/>
        <end position="546"/>
    </location>
</feature>
<keyword evidence="11" id="KW-1185">Reference proteome</keyword>
<protein>
    <recommendedName>
        <fullName evidence="12">RNA-directed RNA polymerase</fullName>
    </recommendedName>
</protein>
<dbReference type="SUPFAM" id="SSF52540">
    <property type="entry name" value="P-loop containing nucleoside triphosphate hydrolases"/>
    <property type="match status" value="1"/>
</dbReference>
<dbReference type="InterPro" id="IPR027417">
    <property type="entry name" value="P-loop_NTPase"/>
</dbReference>
<keyword evidence="4" id="KW-0067">ATP-binding</keyword>
<dbReference type="InterPro" id="IPR007855">
    <property type="entry name" value="RDRP"/>
</dbReference>
<keyword evidence="3" id="KW-0347">Helicase</keyword>
<evidence type="ECO:0000259" key="8">
    <source>
        <dbReference type="Pfam" id="PF13086"/>
    </source>
</evidence>
<dbReference type="InterPro" id="IPR041679">
    <property type="entry name" value="DNA2/NAM7-like_C"/>
</dbReference>
<dbReference type="PANTHER" id="PTHR23079:SF55">
    <property type="entry name" value="RNA-DIRECTED RNA POLYMERASE"/>
    <property type="match status" value="1"/>
</dbReference>
<accession>A0ABR3F1K1</accession>
<dbReference type="InterPro" id="IPR041677">
    <property type="entry name" value="DNA2/NAM7_AAA_11"/>
</dbReference>
<evidence type="ECO:0000259" key="6">
    <source>
        <dbReference type="Pfam" id="PF00580"/>
    </source>
</evidence>
<evidence type="ECO:0000256" key="3">
    <source>
        <dbReference type="ARBA" id="ARBA00022806"/>
    </source>
</evidence>
<dbReference type="CDD" id="cd18808">
    <property type="entry name" value="SF1_C_Upf1"/>
    <property type="match status" value="1"/>
</dbReference>
<dbReference type="Gene3D" id="3.40.50.300">
    <property type="entry name" value="P-loop containing nucleotide triphosphate hydrolases"/>
    <property type="match status" value="2"/>
</dbReference>
<reference evidence="10 11" key="1">
    <citation type="submission" date="2024-02" db="EMBL/GenBank/DDBJ databases">
        <title>A draft genome for the cacao thread blight pathogen Marasmius crinis-equi.</title>
        <authorList>
            <person name="Cohen S.P."/>
            <person name="Baruah I.K."/>
            <person name="Amoako-Attah I."/>
            <person name="Bukari Y."/>
            <person name="Meinhardt L.W."/>
            <person name="Bailey B.A."/>
        </authorList>
    </citation>
    <scope>NUCLEOTIDE SEQUENCE [LARGE SCALE GENOMIC DNA]</scope>
    <source>
        <strain evidence="10 11">GH-76</strain>
    </source>
</reference>
<evidence type="ECO:0000259" key="7">
    <source>
        <dbReference type="Pfam" id="PF05183"/>
    </source>
</evidence>
<dbReference type="Pfam" id="PF13086">
    <property type="entry name" value="AAA_11"/>
    <property type="match status" value="1"/>
</dbReference>
<feature type="domain" description="UvrD-like helicase ATP-binding" evidence="6">
    <location>
        <begin position="1287"/>
        <end position="1359"/>
    </location>
</feature>
<evidence type="ECO:0000256" key="1">
    <source>
        <dbReference type="ARBA" id="ARBA00022741"/>
    </source>
</evidence>
<evidence type="ECO:0000259" key="9">
    <source>
        <dbReference type="Pfam" id="PF13087"/>
    </source>
</evidence>
<evidence type="ECO:0000313" key="10">
    <source>
        <dbReference type="EMBL" id="KAL0569074.1"/>
    </source>
</evidence>
<gene>
    <name evidence="10" type="ORF">V5O48_012901</name>
</gene>
<dbReference type="Proteomes" id="UP001465976">
    <property type="component" value="Unassembled WGS sequence"/>
</dbReference>
<feature type="non-terminal residue" evidence="10">
    <location>
        <position position="1"/>
    </location>
</feature>
<dbReference type="InterPro" id="IPR047187">
    <property type="entry name" value="SF1_C_Upf1"/>
</dbReference>
<dbReference type="Pfam" id="PF13087">
    <property type="entry name" value="AAA_12"/>
    <property type="match status" value="1"/>
</dbReference>
<dbReference type="EMBL" id="JBAHYK010001198">
    <property type="protein sequence ID" value="KAL0569074.1"/>
    <property type="molecule type" value="Genomic_DNA"/>
</dbReference>
<evidence type="ECO:0000313" key="11">
    <source>
        <dbReference type="Proteomes" id="UP001465976"/>
    </source>
</evidence>
<keyword evidence="2" id="KW-0378">Hydrolase</keyword>
<feature type="domain" description="DNA2/NAM7 helicase helicase" evidence="8">
    <location>
        <begin position="1403"/>
        <end position="1472"/>
    </location>
</feature>
<comment type="caution">
    <text evidence="10">The sequence shown here is derived from an EMBL/GenBank/DDBJ whole genome shotgun (WGS) entry which is preliminary data.</text>
</comment>
<evidence type="ECO:0000256" key="5">
    <source>
        <dbReference type="SAM" id="MobiDB-lite"/>
    </source>
</evidence>
<feature type="region of interest" description="Disordered" evidence="5">
    <location>
        <begin position="1104"/>
        <end position="1132"/>
    </location>
</feature>
<dbReference type="Pfam" id="PF00580">
    <property type="entry name" value="UvrD-helicase"/>
    <property type="match status" value="1"/>
</dbReference>
<evidence type="ECO:0000256" key="4">
    <source>
        <dbReference type="ARBA" id="ARBA00022840"/>
    </source>
</evidence>
<evidence type="ECO:0000256" key="2">
    <source>
        <dbReference type="ARBA" id="ARBA00022801"/>
    </source>
</evidence>
<name>A0ABR3F1K1_9AGAR</name>
<proteinExistence type="predicted"/>
<feature type="domain" description="DNA2/NAM7 helicase-like C-terminal" evidence="9">
    <location>
        <begin position="1480"/>
        <end position="1691"/>
    </location>
</feature>
<dbReference type="PANTHER" id="PTHR23079">
    <property type="entry name" value="RNA-DEPENDENT RNA POLYMERASE"/>
    <property type="match status" value="1"/>
</dbReference>
<sequence length="1719" mass="193065">DESWKFEVPPATLRASPPKTNARTGEITLSGKCIRFTVESLVLQIQQFPYNRILHTDDPSKFILCSFGNLRFPDTPLRTTGEYIKKVMEKGLWINGVQYRFYGHSNSQLRGRSCFLREANNDQELDERIYQMGDFGKIMNVAKRAKRIGLLFSEAQVDFHLDPQYVQDIPDIKMGDELFSDGCGLMSKRLAVQVSKKKRIIFREVRYTPCVFQIRYLGYKGVLMLHPALDATKGPPVLAQFRKSMKKFSTTMNTTFSVVDYARPYAFGRLNNDVIVLLSSLGITNEKLIAKQQEYHTWISEASSDPVKAFTFLSSMEEYGLAEKVLLNSLDDPEVQNGIRSRQLREVASFKAEKNGKNRARMIIHKSRLLFGVCDPFGVLKEGEVHIRITTARGGPSTPIHGDVLVVRNPCLHPGDCLKLKAAHYNQLSHLVDCIVFASVAKPGRHAAPSMSSGGDLDGDKYFVCWDPDLVPSVVAESYDYPPNKERASKGVSRMDMANYFASYNNAGLARVAALHSKWVAAAPKGALSSQCQELNALHSQAVDGASVKIPDHLSSIPQRPADSEPFVLDALAEHARAFAEHFTQSDDARTALAASSSASALTKEDRERLLLSLLQSHQNNVSEYELFTFAWAFTRKYDIPLDPYLAHFDFSAFTAQQKHAILAVLKTDLSIKVDERVVWNSLFRSDILTQRDLYQRCLDHPFKMQRLYSSKANGMVTFFEYLRMATQEYTRKVLILKTDDRFAVGIFMRGEIPWDEDPVVGGNVVVCSFLPQTSDTLSTYRPCTVDYRLHCGDANFQLYDKLRGNTFVFLTKPPKASGAEVAASIALQKFSTRVQKQLGRLNRAPVVGIEIHVVSNRDRVSHQLFDLWFEHVPTEERVRRFERERTFYTLNDISQVKWARYPPWMKDIFVPKRTEERVRALLADRSPDDLDKCMELSLYYHAEDELFWTFGLMVSREEPLQRDWITKWMDTHPPLAFVLLKVHPPYEETKLLPSVTRPFRRHILQNVIRSANLLGIASLVALEKVAGSIAEMPIEEYLNLLWLAAQSVRAPQLVQEVLLVLNDSRAFSPDSESGSGANLHPPALRYGHVHALGIAMDRSEEAADECPCDETGKPRKQRTAPTQTTLQRVEDHPLQVKATIRIDARTSIRLHSHVRLQAASKPEKGWVAPIVLDGVVVMAQKGELKIDLMHPPPPEMDPVALPPLPESQEVEEEEEQKALMDWNLYDAGSTATSRAMLDALTRLMKDKDECCGFYDIITGDHSGADSDTPIRSFPPILGADESIEGLNSSQEAAIRSCTGPLSLIWGPPGTGKTTVIVQILRGLVNTKDDDARILMTASTHNAVDNVLERFVEMNQQHRILREEQILRVATDISKVNKDLQSFTIDARVGGDMNENNRLYKKAKERLDAAVVVFTTCAGAGLGILRKADFEIALIDEASQINEPCALIPLVKGVQRAILVGDHVQLRPTVKKIGKVLEFDVSLLERLYTKQEDVPGLNKAMLDIQYRFPQELALFPSNEFYQGRLRSGIQDTQSVLGILTHSRFPWPIDDRGIVVPTVFLQCSAEEDMGGRSKSNAGQVDLIEKAIKLLTSEREPEGPSEAGDEAPRASDLKITVLSPYTKQVTELRHRLPSSSNISSSTVDSFQGRESDIIIFSSVRSNAEKDIGFVDDARRLNVMWTRAKKGLILVGDRETMKSNAMWGRAIEACQEVQLPEDQTGA</sequence>
<evidence type="ECO:0008006" key="12">
    <source>
        <dbReference type="Google" id="ProtNLM"/>
    </source>
</evidence>
<organism evidence="10 11">
    <name type="scientific">Marasmius crinis-equi</name>
    <dbReference type="NCBI Taxonomy" id="585013"/>
    <lineage>
        <taxon>Eukaryota</taxon>
        <taxon>Fungi</taxon>
        <taxon>Dikarya</taxon>
        <taxon>Basidiomycota</taxon>
        <taxon>Agaricomycotina</taxon>
        <taxon>Agaricomycetes</taxon>
        <taxon>Agaricomycetidae</taxon>
        <taxon>Agaricales</taxon>
        <taxon>Marasmiineae</taxon>
        <taxon>Marasmiaceae</taxon>
        <taxon>Marasmius</taxon>
    </lineage>
</organism>
<dbReference type="InterPro" id="IPR014016">
    <property type="entry name" value="UvrD-like_ATP-bd"/>
</dbReference>
<dbReference type="Pfam" id="PF05183">
    <property type="entry name" value="RdRP"/>
    <property type="match status" value="1"/>
</dbReference>